<evidence type="ECO:0008006" key="4">
    <source>
        <dbReference type="Google" id="ProtNLM"/>
    </source>
</evidence>
<dbReference type="Proteomes" id="UP001501645">
    <property type="component" value="Unassembled WGS sequence"/>
</dbReference>
<evidence type="ECO:0000256" key="1">
    <source>
        <dbReference type="SAM" id="Phobius"/>
    </source>
</evidence>
<accession>A0ABP9A9D0</accession>
<feature type="transmembrane region" description="Helical" evidence="1">
    <location>
        <begin position="68"/>
        <end position="86"/>
    </location>
</feature>
<keyword evidence="1" id="KW-0812">Transmembrane</keyword>
<comment type="caution">
    <text evidence="2">The sequence shown here is derived from an EMBL/GenBank/DDBJ whole genome shotgun (WGS) entry which is preliminary data.</text>
</comment>
<feature type="transmembrane region" description="Helical" evidence="1">
    <location>
        <begin position="178"/>
        <end position="198"/>
    </location>
</feature>
<reference evidence="3" key="1">
    <citation type="journal article" date="2019" name="Int. J. Syst. Evol. Microbiol.">
        <title>The Global Catalogue of Microorganisms (GCM) 10K type strain sequencing project: providing services to taxonomists for standard genome sequencing and annotation.</title>
        <authorList>
            <consortium name="The Broad Institute Genomics Platform"/>
            <consortium name="The Broad Institute Genome Sequencing Center for Infectious Disease"/>
            <person name="Wu L."/>
            <person name="Ma J."/>
        </authorList>
    </citation>
    <scope>NUCLEOTIDE SEQUENCE [LARGE SCALE GENOMIC DNA]</scope>
    <source>
        <strain evidence="3">JCM 18537</strain>
    </source>
</reference>
<evidence type="ECO:0000313" key="3">
    <source>
        <dbReference type="Proteomes" id="UP001501645"/>
    </source>
</evidence>
<evidence type="ECO:0000313" key="2">
    <source>
        <dbReference type="EMBL" id="GAA4777010.1"/>
    </source>
</evidence>
<feature type="transmembrane region" description="Helical" evidence="1">
    <location>
        <begin position="246"/>
        <end position="269"/>
    </location>
</feature>
<keyword evidence="1" id="KW-0472">Membrane</keyword>
<keyword evidence="3" id="KW-1185">Reference proteome</keyword>
<feature type="transmembrane region" description="Helical" evidence="1">
    <location>
        <begin position="135"/>
        <end position="166"/>
    </location>
</feature>
<protein>
    <recommendedName>
        <fullName evidence="4">Glycosyltransferase RgtA/B/C/D-like domain-containing protein</fullName>
    </recommendedName>
</protein>
<organism evidence="2 3">
    <name type="scientific">Microbacterium gilvum</name>
    <dbReference type="NCBI Taxonomy" id="1336204"/>
    <lineage>
        <taxon>Bacteria</taxon>
        <taxon>Bacillati</taxon>
        <taxon>Actinomycetota</taxon>
        <taxon>Actinomycetes</taxon>
        <taxon>Micrococcales</taxon>
        <taxon>Microbacteriaceae</taxon>
        <taxon>Microbacterium</taxon>
    </lineage>
</organism>
<sequence length="365" mass="39688">MLVWAVLVGFLGGLILTVSRSLVLPEQFGRDANRIYLIASGQADFADGSYTPVAIVYRLLGLGAAPDVAAVLGYVLASVAIIVGIARSGRRTAGVLTAVYISSAFLLAGVYLGQYSKDVFVIPLVLLLLLLPKRIWWEITAVAGMLVYAYFFRDYWAIVAVAYVGFRVVTIWQVRLRYLLVSGALCAVIVGLAFFIVLGHDPNHFRTAVQDHLDANTIIMPIELVNQPIGGLVDIFVNYWLLYVPLMLPFTAGIPYVVILIGYVFVKVLPLVSLRSAIRWPSGATLDGVLVRRSLALMLAFGVVQAVFEPDYGSALRHFTPLMPLAIVVMQSMRSGTPRVGKALPWSWGGGSVEGVDQDASATER</sequence>
<dbReference type="EMBL" id="BAABKO010000004">
    <property type="protein sequence ID" value="GAA4777010.1"/>
    <property type="molecule type" value="Genomic_DNA"/>
</dbReference>
<name>A0ABP9A9D0_9MICO</name>
<keyword evidence="1" id="KW-1133">Transmembrane helix</keyword>
<proteinExistence type="predicted"/>
<feature type="transmembrane region" description="Helical" evidence="1">
    <location>
        <begin position="93"/>
        <end position="115"/>
    </location>
</feature>
<gene>
    <name evidence="2" type="ORF">GCM10023351_22180</name>
</gene>